<sequence length="147" mass="16707">MIVDVSSAIIGAFQDLFYALNDPRSQPSSIRPLELIYSVQQATERREEDVIHEEGRVEDEIKDARMKDDTSTYINARNSLIYFTHHAAKNNIYVFFPRSLPFTTSGNLFTGPRHLSTPPEPVPPISENPQRFSLHTIYPSLTNALQS</sequence>
<keyword evidence="2" id="KW-1185">Reference proteome</keyword>
<accession>A0A9P5TWZ9</accession>
<dbReference type="EMBL" id="JADNRY010000496">
    <property type="protein sequence ID" value="KAF9047213.1"/>
    <property type="molecule type" value="Genomic_DNA"/>
</dbReference>
<dbReference type="AlphaFoldDB" id="A0A9P5TWZ9"/>
<name>A0A9P5TWZ9_9AGAR</name>
<organism evidence="1 2">
    <name type="scientific">Rhodocollybia butyracea</name>
    <dbReference type="NCBI Taxonomy" id="206335"/>
    <lineage>
        <taxon>Eukaryota</taxon>
        <taxon>Fungi</taxon>
        <taxon>Dikarya</taxon>
        <taxon>Basidiomycota</taxon>
        <taxon>Agaricomycotina</taxon>
        <taxon>Agaricomycetes</taxon>
        <taxon>Agaricomycetidae</taxon>
        <taxon>Agaricales</taxon>
        <taxon>Marasmiineae</taxon>
        <taxon>Omphalotaceae</taxon>
        <taxon>Rhodocollybia</taxon>
    </lineage>
</organism>
<evidence type="ECO:0000313" key="2">
    <source>
        <dbReference type="Proteomes" id="UP000772434"/>
    </source>
</evidence>
<dbReference type="Proteomes" id="UP000772434">
    <property type="component" value="Unassembled WGS sequence"/>
</dbReference>
<reference evidence="1" key="1">
    <citation type="submission" date="2020-11" db="EMBL/GenBank/DDBJ databases">
        <authorList>
            <consortium name="DOE Joint Genome Institute"/>
            <person name="Ahrendt S."/>
            <person name="Riley R."/>
            <person name="Andreopoulos W."/>
            <person name="Labutti K."/>
            <person name="Pangilinan J."/>
            <person name="Ruiz-Duenas F.J."/>
            <person name="Barrasa J.M."/>
            <person name="Sanchez-Garcia M."/>
            <person name="Camarero S."/>
            <person name="Miyauchi S."/>
            <person name="Serrano A."/>
            <person name="Linde D."/>
            <person name="Babiker R."/>
            <person name="Drula E."/>
            <person name="Ayuso-Fernandez I."/>
            <person name="Pacheco R."/>
            <person name="Padilla G."/>
            <person name="Ferreira P."/>
            <person name="Barriuso J."/>
            <person name="Kellner H."/>
            <person name="Castanera R."/>
            <person name="Alfaro M."/>
            <person name="Ramirez L."/>
            <person name="Pisabarro A.G."/>
            <person name="Kuo A."/>
            <person name="Tritt A."/>
            <person name="Lipzen A."/>
            <person name="He G."/>
            <person name="Yan M."/>
            <person name="Ng V."/>
            <person name="Cullen D."/>
            <person name="Martin F."/>
            <person name="Rosso M.-N."/>
            <person name="Henrissat B."/>
            <person name="Hibbett D."/>
            <person name="Martinez A.T."/>
            <person name="Grigoriev I.V."/>
        </authorList>
    </citation>
    <scope>NUCLEOTIDE SEQUENCE</scope>
    <source>
        <strain evidence="1">AH 40177</strain>
    </source>
</reference>
<evidence type="ECO:0000313" key="1">
    <source>
        <dbReference type="EMBL" id="KAF9047213.1"/>
    </source>
</evidence>
<dbReference type="OrthoDB" id="2020758at2759"/>
<comment type="caution">
    <text evidence="1">The sequence shown here is derived from an EMBL/GenBank/DDBJ whole genome shotgun (WGS) entry which is preliminary data.</text>
</comment>
<proteinExistence type="predicted"/>
<gene>
    <name evidence="1" type="ORF">BDP27DRAFT_1434407</name>
</gene>
<protein>
    <submittedName>
        <fullName evidence="1">Uncharacterized protein</fullName>
    </submittedName>
</protein>